<dbReference type="EMBL" id="CP001848">
    <property type="protein sequence ID" value="ADB18702.1"/>
    <property type="molecule type" value="Genomic_DNA"/>
</dbReference>
<evidence type="ECO:0008006" key="7">
    <source>
        <dbReference type="Google" id="ProtNLM"/>
    </source>
</evidence>
<dbReference type="SUPFAM" id="SSF49899">
    <property type="entry name" value="Concanavalin A-like lectins/glucanases"/>
    <property type="match status" value="1"/>
</dbReference>
<dbReference type="HOGENOM" id="CLU_005632_1_0_0"/>
<feature type="domain" description="Cytochrome C Planctomycete-type" evidence="4">
    <location>
        <begin position="43"/>
        <end position="96"/>
    </location>
</feature>
<dbReference type="Pfam" id="PF07635">
    <property type="entry name" value="PSCyt1"/>
    <property type="match status" value="1"/>
</dbReference>
<evidence type="ECO:0000259" key="4">
    <source>
        <dbReference type="Pfam" id="PF07635"/>
    </source>
</evidence>
<feature type="domain" description="DUF1553" evidence="3">
    <location>
        <begin position="730"/>
        <end position="984"/>
    </location>
</feature>
<evidence type="ECO:0000256" key="1">
    <source>
        <dbReference type="SAM" id="SignalP"/>
    </source>
</evidence>
<feature type="domain" description="DUF1549" evidence="2">
    <location>
        <begin position="160"/>
        <end position="375"/>
    </location>
</feature>
<gene>
    <name evidence="5" type="ordered locus">Psta_4049</name>
</gene>
<dbReference type="OrthoDB" id="127107at2"/>
<protein>
    <recommendedName>
        <fullName evidence="7">Cytochrome c domain-containing protein</fullName>
    </recommendedName>
</protein>
<evidence type="ECO:0000259" key="3">
    <source>
        <dbReference type="Pfam" id="PF07587"/>
    </source>
</evidence>
<accession>D2R2W9</accession>
<dbReference type="PANTHER" id="PTHR35889">
    <property type="entry name" value="CYCLOINULO-OLIGOSACCHARIDE FRUCTANOTRANSFERASE-RELATED"/>
    <property type="match status" value="1"/>
</dbReference>
<dbReference type="InterPro" id="IPR011444">
    <property type="entry name" value="DUF1549"/>
</dbReference>
<dbReference type="Gene3D" id="2.60.120.200">
    <property type="match status" value="1"/>
</dbReference>
<reference evidence="5 6" key="1">
    <citation type="journal article" date="2009" name="Stand. Genomic Sci.">
        <title>Complete genome sequence of Pirellula staleyi type strain (ATCC 27377).</title>
        <authorList>
            <person name="Clum A."/>
            <person name="Tindall B.J."/>
            <person name="Sikorski J."/>
            <person name="Ivanova N."/>
            <person name="Mavrommatis K."/>
            <person name="Lucas S."/>
            <person name="Glavina del Rio T."/>
            <person name="Nolan M."/>
            <person name="Chen F."/>
            <person name="Tice H."/>
            <person name="Pitluck S."/>
            <person name="Cheng J.F."/>
            <person name="Chertkov O."/>
            <person name="Brettin T."/>
            <person name="Han C."/>
            <person name="Detter J.C."/>
            <person name="Kuske C."/>
            <person name="Bruce D."/>
            <person name="Goodwin L."/>
            <person name="Ovchinikova G."/>
            <person name="Pati A."/>
            <person name="Mikhailova N."/>
            <person name="Chen A."/>
            <person name="Palaniappan K."/>
            <person name="Land M."/>
            <person name="Hauser L."/>
            <person name="Chang Y.J."/>
            <person name="Jeffries C.D."/>
            <person name="Chain P."/>
            <person name="Rohde M."/>
            <person name="Goker M."/>
            <person name="Bristow J."/>
            <person name="Eisen J.A."/>
            <person name="Markowitz V."/>
            <person name="Hugenholtz P."/>
            <person name="Kyrpides N.C."/>
            <person name="Klenk H.P."/>
            <person name="Lapidus A."/>
        </authorList>
    </citation>
    <scope>NUCLEOTIDE SEQUENCE [LARGE SCALE GENOMIC DNA]</scope>
    <source>
        <strain evidence="6">ATCC 27377 / DSM 6068 / ICPB 4128</strain>
    </source>
</reference>
<dbReference type="Pfam" id="PF13385">
    <property type="entry name" value="Laminin_G_3"/>
    <property type="match status" value="1"/>
</dbReference>
<feature type="signal peptide" evidence="1">
    <location>
        <begin position="1"/>
        <end position="26"/>
    </location>
</feature>
<dbReference type="eggNOG" id="COG2010">
    <property type="taxonomic scope" value="Bacteria"/>
</dbReference>
<evidence type="ECO:0000259" key="2">
    <source>
        <dbReference type="Pfam" id="PF07583"/>
    </source>
</evidence>
<proteinExistence type="predicted"/>
<dbReference type="Proteomes" id="UP000001887">
    <property type="component" value="Chromosome"/>
</dbReference>
<dbReference type="Pfam" id="PF07583">
    <property type="entry name" value="PSCyt2"/>
    <property type="match status" value="1"/>
</dbReference>
<dbReference type="InterPro" id="IPR022655">
    <property type="entry name" value="DUF1553"/>
</dbReference>
<sequence length="1007" mass="111149" precursor="true">MQFWFRSPLVISWVLAALFFSTGGSAAEIDFDRDIAPLLASHCLDCHSGPAAKGGLDLSSRSGLEKGGESGAAIVARKSATSLVFARVRDGEMPPKKKLAAHETALLAAWIDAGAKWGTDPIDPYRISTSTRAGRDWWSLQPVKVAAIPEDQDVFSSSHPIDRFIGAKLAEAKLAPSPPALRRDLIRRLSFDLLGLPPSPEAIEAFENDKRADAYERLVDELLASRHYGERWARHWLDVAHFGESNGFEYDRMRPHAWRYRDWVIEALNSDMPYDQFAREQIAGDLLRRDAKGRPTREGIIATGFLVAGAFDDLKPAGDTMRAIMRQDEMEELVASVTQSFLGLTANCARCHDHKFDPIKQTDYYRIAAALSGVQRGDREVIDHTLVDTLRAEQMASTAQVTRITDAVRARLRASMGGNEQTLAQILATIPEPIAAWNFADSETLKTGKLPLHLRGGAKVESGALVLDGETAYAESDPLPVATKAKTLLASVKLDSLDQRAGGVVSLQLLDGNQFDAIVYGEQEPRRWMAGSDFFKRTKSLAIPDAESAAAERWVTVAMVYSAEGDVTFYRDGVQVGDSYRTEKPLELEAGKSNILLGLRHSPVAKDRLLQGKIARAAVYGVPLSREQVAALDKNVMPVFTTEQIEKEMTADERATYDRAQASLRNVSQPLALLLEQKSFAITPKSAEVTHLLLRGNPQNKADVIAPQGLSAVAPHVDWKVAADSSDEARRLALAHWITSPENPLFARTMVNRVWQYHFGRGLVETPNDLGFSGGLPTHPELLDYLAHQFASSGFRLKSLHKLMVTSKTYQQASLSRADCIQVDADNKLLWRMSPRRLDAESLRDAMLLSSGQLNTQYGGESFHDFRPYVHKSSQYYEPIDPVGAEFHRRSIYRMWARGGRSPLLDTFDCPDPSTAAPRRASTTTPLQALSLLNSSFTLRMADSFASRLEKEAPASVEQQVERAFLIAYGRAPSAAELAASVTFAKHNSLSLLCRVLLNSSGFLYVY</sequence>
<dbReference type="STRING" id="530564.Psta_4049"/>
<dbReference type="KEGG" id="psl:Psta_4049"/>
<feature type="chain" id="PRO_5003036018" description="Cytochrome c domain-containing protein" evidence="1">
    <location>
        <begin position="27"/>
        <end position="1007"/>
    </location>
</feature>
<dbReference type="InterPro" id="IPR013320">
    <property type="entry name" value="ConA-like_dom_sf"/>
</dbReference>
<dbReference type="PANTHER" id="PTHR35889:SF3">
    <property type="entry name" value="F-BOX DOMAIN-CONTAINING PROTEIN"/>
    <property type="match status" value="1"/>
</dbReference>
<dbReference type="Pfam" id="PF07587">
    <property type="entry name" value="PSD1"/>
    <property type="match status" value="1"/>
</dbReference>
<keyword evidence="1" id="KW-0732">Signal</keyword>
<dbReference type="AlphaFoldDB" id="D2R2W9"/>
<keyword evidence="6" id="KW-1185">Reference proteome</keyword>
<evidence type="ECO:0000313" key="6">
    <source>
        <dbReference type="Proteomes" id="UP000001887"/>
    </source>
</evidence>
<dbReference type="InterPro" id="IPR011429">
    <property type="entry name" value="Cyt_c_Planctomycete-type"/>
</dbReference>
<organism evidence="5 6">
    <name type="scientific">Pirellula staleyi (strain ATCC 27377 / DSM 6068 / ICPB 4128)</name>
    <name type="common">Pirella staleyi</name>
    <dbReference type="NCBI Taxonomy" id="530564"/>
    <lineage>
        <taxon>Bacteria</taxon>
        <taxon>Pseudomonadati</taxon>
        <taxon>Planctomycetota</taxon>
        <taxon>Planctomycetia</taxon>
        <taxon>Pirellulales</taxon>
        <taxon>Pirellulaceae</taxon>
        <taxon>Pirellula</taxon>
    </lineage>
</organism>
<name>D2R2W9_PIRSD</name>
<evidence type="ECO:0000313" key="5">
    <source>
        <dbReference type="EMBL" id="ADB18702.1"/>
    </source>
</evidence>